<protein>
    <recommendedName>
        <fullName evidence="3">Mesenteric estrogen-dependent adipogenesis protein</fullName>
    </recommendedName>
</protein>
<organism evidence="1 2">
    <name type="scientific">Pleurodeles waltl</name>
    <name type="common">Iberian ribbed newt</name>
    <dbReference type="NCBI Taxonomy" id="8319"/>
    <lineage>
        <taxon>Eukaryota</taxon>
        <taxon>Metazoa</taxon>
        <taxon>Chordata</taxon>
        <taxon>Craniata</taxon>
        <taxon>Vertebrata</taxon>
        <taxon>Euteleostomi</taxon>
        <taxon>Amphibia</taxon>
        <taxon>Batrachia</taxon>
        <taxon>Caudata</taxon>
        <taxon>Salamandroidea</taxon>
        <taxon>Salamandridae</taxon>
        <taxon>Pleurodelinae</taxon>
        <taxon>Pleurodeles</taxon>
    </lineage>
</organism>
<evidence type="ECO:0008006" key="3">
    <source>
        <dbReference type="Google" id="ProtNLM"/>
    </source>
</evidence>
<comment type="caution">
    <text evidence="1">The sequence shown here is derived from an EMBL/GenBank/DDBJ whole genome shotgun (WGS) entry which is preliminary data.</text>
</comment>
<dbReference type="PANTHER" id="PTHR33769">
    <property type="entry name" value="TESTIS-EXPRESSED PROTEIN 26 ISOFORM X3"/>
    <property type="match status" value="1"/>
</dbReference>
<dbReference type="InterPro" id="IPR043460">
    <property type="entry name" value="MEDAG/TEX26"/>
</dbReference>
<evidence type="ECO:0000313" key="2">
    <source>
        <dbReference type="Proteomes" id="UP001066276"/>
    </source>
</evidence>
<proteinExistence type="predicted"/>
<dbReference type="PANTHER" id="PTHR33769:SF3">
    <property type="entry name" value="MESENTERIC ESTROGEN-DEPENDENT ADIPOGENESIS PROTEIN"/>
    <property type="match status" value="1"/>
</dbReference>
<name>A0AAV7NIB0_PLEWA</name>
<reference evidence="1" key="1">
    <citation type="journal article" date="2022" name="bioRxiv">
        <title>Sequencing and chromosome-scale assembly of the giantPleurodeles waltlgenome.</title>
        <authorList>
            <person name="Brown T."/>
            <person name="Elewa A."/>
            <person name="Iarovenko S."/>
            <person name="Subramanian E."/>
            <person name="Araus A.J."/>
            <person name="Petzold A."/>
            <person name="Susuki M."/>
            <person name="Suzuki K.-i.T."/>
            <person name="Hayashi T."/>
            <person name="Toyoda A."/>
            <person name="Oliveira C."/>
            <person name="Osipova E."/>
            <person name="Leigh N.D."/>
            <person name="Simon A."/>
            <person name="Yun M.H."/>
        </authorList>
    </citation>
    <scope>NUCLEOTIDE SEQUENCE</scope>
    <source>
        <strain evidence="1">20211129_DDA</strain>
        <tissue evidence="1">Liver</tissue>
    </source>
</reference>
<evidence type="ECO:0000313" key="1">
    <source>
        <dbReference type="EMBL" id="KAJ1114093.1"/>
    </source>
</evidence>
<sequence>MARPPLQSFVSAGSGELRTLTTCNCEMALLPLKQLLATQPDYLRLQPEEDPKDLMCFNSSGGGYNLFSDGGFRMEGHHYRVISYISRKVDLTSHLDYKDYRETLLSRPMLFLTTAKKESSTKETVFAFIVNTRHPKVKAQIENGMDRIISSVVGESYKLQFDFQNVVKDFFIRENFVMQGADLTFSYEFKADALLDLFYMFGLSKKTVNVSGRVMNLYSNNPEKKEIVKMFLSKMTEPFIGLGSMPDRRFSCLSASSMDDGAFESHRSSLANPEDFPRQQVAEFADNLPLVSDSS</sequence>
<gene>
    <name evidence="1" type="ORF">NDU88_002332</name>
</gene>
<dbReference type="AlphaFoldDB" id="A0AAV7NIB0"/>
<accession>A0AAV7NIB0</accession>
<dbReference type="EMBL" id="JANPWB010000012">
    <property type="protein sequence ID" value="KAJ1114093.1"/>
    <property type="molecule type" value="Genomic_DNA"/>
</dbReference>
<dbReference type="Proteomes" id="UP001066276">
    <property type="component" value="Chromosome 8"/>
</dbReference>
<keyword evidence="2" id="KW-1185">Reference proteome</keyword>
<dbReference type="GO" id="GO:0005737">
    <property type="term" value="C:cytoplasm"/>
    <property type="evidence" value="ECO:0007669"/>
    <property type="project" value="TreeGrafter"/>
</dbReference>